<organism evidence="2 3">
    <name type="scientific">Saccoglossus kowalevskii</name>
    <name type="common">Acorn worm</name>
    <dbReference type="NCBI Taxonomy" id="10224"/>
    <lineage>
        <taxon>Eukaryota</taxon>
        <taxon>Metazoa</taxon>
        <taxon>Hemichordata</taxon>
        <taxon>Enteropneusta</taxon>
        <taxon>Harrimaniidae</taxon>
        <taxon>Saccoglossus</taxon>
    </lineage>
</organism>
<protein>
    <submittedName>
        <fullName evidence="3">Uncharacterized protein LOC102804116</fullName>
    </submittedName>
</protein>
<dbReference type="GeneID" id="102804116"/>
<dbReference type="RefSeq" id="XP_006812874.1">
    <property type="nucleotide sequence ID" value="XM_006812811.1"/>
</dbReference>
<dbReference type="PANTHER" id="PTHR21446:SF12">
    <property type="entry name" value="POTASSIUM CHANNEL TETRAMERIZATION DOMAIN CONTAINING 1"/>
    <property type="match status" value="1"/>
</dbReference>
<gene>
    <name evidence="3" type="primary">LOC102804116</name>
</gene>
<keyword evidence="1" id="KW-0233">DNA recombination</keyword>
<sequence length="178" mass="20262">MSYATYLYMCKIFGLYAADEHSTLTVDQLPMHSEYMGSSCYSEENHRNLTREDSTANQGKIKSIKHYAPPENSRCVNLFRTYLSYIPNSGPFYRRPLKSKNGEIKFSAQKLGVHTLQGYSKQMTDLAGINGYHTGHSGKVTHATTLFRQNFDEQLIAKRTGHSSLAIRSYKRTSDEQT</sequence>
<evidence type="ECO:0000313" key="2">
    <source>
        <dbReference type="Proteomes" id="UP000694865"/>
    </source>
</evidence>
<proteinExistence type="predicted"/>
<evidence type="ECO:0000256" key="1">
    <source>
        <dbReference type="ARBA" id="ARBA00023172"/>
    </source>
</evidence>
<keyword evidence="2" id="KW-1185">Reference proteome</keyword>
<dbReference type="InterPro" id="IPR013762">
    <property type="entry name" value="Integrase-like_cat_sf"/>
</dbReference>
<dbReference type="SUPFAM" id="SSF56349">
    <property type="entry name" value="DNA breaking-rejoining enzymes"/>
    <property type="match status" value="1"/>
</dbReference>
<dbReference type="InterPro" id="IPR052787">
    <property type="entry name" value="MAVS"/>
</dbReference>
<accession>A0ABM0LYN3</accession>
<dbReference type="Gene3D" id="1.10.443.10">
    <property type="entry name" value="Intergrase catalytic core"/>
    <property type="match status" value="1"/>
</dbReference>
<dbReference type="InterPro" id="IPR011010">
    <property type="entry name" value="DNA_brk_join_enz"/>
</dbReference>
<name>A0ABM0LYN3_SACKO</name>
<dbReference type="Proteomes" id="UP000694865">
    <property type="component" value="Unplaced"/>
</dbReference>
<reference evidence="3" key="1">
    <citation type="submission" date="2025-08" db="UniProtKB">
        <authorList>
            <consortium name="RefSeq"/>
        </authorList>
    </citation>
    <scope>IDENTIFICATION</scope>
    <source>
        <tissue evidence="3">Testes</tissue>
    </source>
</reference>
<dbReference type="PANTHER" id="PTHR21446">
    <property type="entry name" value="DUF3504 DOMAIN-CONTAINING PROTEIN"/>
    <property type="match status" value="1"/>
</dbReference>
<evidence type="ECO:0000313" key="3">
    <source>
        <dbReference type="RefSeq" id="XP_006812874.1"/>
    </source>
</evidence>